<dbReference type="Proteomes" id="UP000007304">
    <property type="component" value="Unassembled WGS sequence"/>
</dbReference>
<evidence type="ECO:0000313" key="1">
    <source>
        <dbReference type="EMBL" id="EHY56931.1"/>
    </source>
</evidence>
<accession>H6BZ68</accession>
<name>H6BZ68_EXODN</name>
<dbReference type="AlphaFoldDB" id="H6BZ68"/>
<dbReference type="EMBL" id="JH226133">
    <property type="protein sequence ID" value="EHY56931.1"/>
    <property type="molecule type" value="Genomic_DNA"/>
</dbReference>
<sequence>MKQDTISCGREIRRRQYFSSQSCVRGYPRTLLMKLAKTVAIPTLLEIYHTLRDQVLSGSAQMGPLRGTRQGCNPISLSSQAPTCSNVGVTVRPSATQDNIVAKESWMRLTYSCGALPRDMSPALTALICVGAFSLQS</sequence>
<protein>
    <submittedName>
        <fullName evidence="1">Uncharacterized protein</fullName>
    </submittedName>
</protein>
<organism evidence="1 2">
    <name type="scientific">Exophiala dermatitidis (strain ATCC 34100 / CBS 525.76 / NIH/UT8656)</name>
    <name type="common">Black yeast</name>
    <name type="synonym">Wangiella dermatitidis</name>
    <dbReference type="NCBI Taxonomy" id="858893"/>
    <lineage>
        <taxon>Eukaryota</taxon>
        <taxon>Fungi</taxon>
        <taxon>Dikarya</taxon>
        <taxon>Ascomycota</taxon>
        <taxon>Pezizomycotina</taxon>
        <taxon>Eurotiomycetes</taxon>
        <taxon>Chaetothyriomycetidae</taxon>
        <taxon>Chaetothyriales</taxon>
        <taxon>Herpotrichiellaceae</taxon>
        <taxon>Exophiala</taxon>
    </lineage>
</organism>
<reference evidence="1" key="1">
    <citation type="submission" date="2011-07" db="EMBL/GenBank/DDBJ databases">
        <title>The Genome Sequence of Exophiala (Wangiella) dermatitidis NIH/UT8656.</title>
        <authorList>
            <consortium name="The Broad Institute Genome Sequencing Platform"/>
            <person name="Cuomo C."/>
            <person name="Wang Z."/>
            <person name="Hunicke-Smith S."/>
            <person name="Szanislo P.J."/>
            <person name="Earl A."/>
            <person name="Young S.K."/>
            <person name="Zeng Q."/>
            <person name="Gargeya S."/>
            <person name="Fitzgerald M."/>
            <person name="Haas B."/>
            <person name="Abouelleil A."/>
            <person name="Alvarado L."/>
            <person name="Arachchi H.M."/>
            <person name="Berlin A."/>
            <person name="Brown A."/>
            <person name="Chapman S.B."/>
            <person name="Chen Z."/>
            <person name="Dunbar C."/>
            <person name="Freedman E."/>
            <person name="Gearin G."/>
            <person name="Gellesch M."/>
            <person name="Goldberg J."/>
            <person name="Griggs A."/>
            <person name="Gujja S."/>
            <person name="Heiman D."/>
            <person name="Howarth C."/>
            <person name="Larson L."/>
            <person name="Lui A."/>
            <person name="MacDonald P.J.P."/>
            <person name="Montmayeur A."/>
            <person name="Murphy C."/>
            <person name="Neiman D."/>
            <person name="Pearson M."/>
            <person name="Priest M."/>
            <person name="Roberts A."/>
            <person name="Saif S."/>
            <person name="Shea T."/>
            <person name="Shenoy N."/>
            <person name="Sisk P."/>
            <person name="Stolte C."/>
            <person name="Sykes S."/>
            <person name="Wortman J."/>
            <person name="Nusbaum C."/>
            <person name="Birren B."/>
        </authorList>
    </citation>
    <scope>NUCLEOTIDE SEQUENCE</scope>
    <source>
        <strain evidence="1">NIH/UT8656</strain>
    </source>
</reference>
<proteinExistence type="predicted"/>
<dbReference type="VEuPathDB" id="FungiDB:HMPREF1120_04995"/>
<evidence type="ECO:0000313" key="2">
    <source>
        <dbReference type="Proteomes" id="UP000007304"/>
    </source>
</evidence>
<keyword evidence="2" id="KW-1185">Reference proteome</keyword>
<dbReference type="HOGENOM" id="CLU_1865122_0_0_1"/>
<gene>
    <name evidence="1" type="ORF">HMPREF1120_04995</name>
</gene>
<dbReference type="InParanoid" id="H6BZ68"/>
<dbReference type="RefSeq" id="XP_009157392.1">
    <property type="nucleotide sequence ID" value="XM_009159144.1"/>
</dbReference>
<dbReference type="GeneID" id="20309634"/>